<feature type="domain" description="SH3" evidence="6">
    <location>
        <begin position="1286"/>
        <end position="1349"/>
    </location>
</feature>
<feature type="domain" description="DH" evidence="7">
    <location>
        <begin position="786"/>
        <end position="969"/>
    </location>
</feature>
<feature type="compositionally biased region" description="Polar residues" evidence="5">
    <location>
        <begin position="608"/>
        <end position="619"/>
    </location>
</feature>
<keyword evidence="1 3" id="KW-0728">SH3 domain</keyword>
<feature type="non-terminal residue" evidence="9">
    <location>
        <position position="1"/>
    </location>
</feature>
<evidence type="ECO:0000256" key="3">
    <source>
        <dbReference type="PROSITE-ProRule" id="PRU00192"/>
    </source>
</evidence>
<dbReference type="CDD" id="cd00160">
    <property type="entry name" value="RhoGEF"/>
    <property type="match status" value="1"/>
</dbReference>
<dbReference type="InterPro" id="IPR036028">
    <property type="entry name" value="SH3-like_dom_sf"/>
</dbReference>
<feature type="compositionally biased region" description="Polar residues" evidence="5">
    <location>
        <begin position="420"/>
        <end position="446"/>
    </location>
</feature>
<feature type="non-terminal residue" evidence="9">
    <location>
        <position position="1395"/>
    </location>
</feature>
<sequence>AEFRLRNTSSGSYTSENTRSHDAEVTPYGRVLYPFTAKLPTELSLSEFELVTLIQHVDQDWTEGEISCKRGLFPTSFIEIIVDCPYSYRKDLSALSPVSPCLKGDEHMRDINTLSSSQHGAGQRHDKAVLGRAAYQQEKADEENGNILHTDCLQNKTSFCQTCHDKNRLPVPEVQEVTDDPSGTPESHEIGLVIHSFLGEVSQDATVEEGETIEVLRHVNENWLEIQTDSGQRGMVPKNHVEIIGPWPKKETVLSEQTRAARETKTNSILSVPTTKKVLDNSSPKDIVQNSVALHEVDFQPSNRHEAIVKSNKSVVEELTENIVKRHPSPQPLKPLISPKPKPPLPSKPAIAPKPVFVYKKPSPTIIDKTEPFKPSNISSLASNNTQISVDDLKENSQTQFNVSNSSAVLNSSMADSQLQGKLTKPDSNAQRLTPSDATVQASSFSDGPDPRQNVIIRNRPRSLVSAANSKSFSETAGQTVSPNNRRPASMAVQDRPKSSEFVLTSDQTSFVNKAFQMDTDEGNLIDLKVSRPSPPRRPPPRLVPPVNADVTRTSPPTLVFPHKPPPPRPTGPRIAPAPPKTVLVPLKVDIRPKLVPKRPAPRAPSLAANSVSQSQRQGSVAIDGGPPIHPPRRHPPRPASFPAVLLQPQTTDLMVFSPGTSNSGGAQTEPSPELVADIKSKLKENQSDIKKYEDSQRELRESIERAESQEEQAELRDNLDFVGNTLAGLREEERGLKENLFLLVPHEARLEKARLLTAQRAEAEEQRLEEERKRAIEVTERKREQRGKVIEEMLETEKDYLFSLQLCLETFLEGPKPPAGIDLEFLLGNTEEIADVSQKLYANLESSVYGKSFENQIIGKCFTFFAEDMKNTYAPYCRNHDEVITAMERYAENAEVSEYLKQRLERMREHMNVFDIAGVLIKPVQRILKYPLLLNELLKNTEDDHPDKYETEMAIKAITDVAKAINEYKRRKDLVYKYKKFSDQTFSDKISKLNLHSIKKKSSRIRGRLSTNFGIALQMRDETFEREEAKFRNLEKAVKIFLRSILQFLDQSKDAMTCQETVAAGIEEFYAGKENVEARKLLEVVAKVAELFQSMKSSIESTVVIPLNTLVALFNAPSHVIEKRFDKLLDYNHQLGKAENDKELLAAKNDYEAMNAQLLDELPKFYNQAFTLLRHCISAFVLARRDFMDQSLKESCVLLELPFMASRSNIMETFNIRYTTAFDHMSLLNFIPRGFNPRVDTIKADKAKLKGKLTVESVITHQPYQTTNPGSQSDSQRSYLHQKYSTDKLYTVTSTYNASDIMDISLTEGAVVGVVKELDPMGNKERWFVDDGANKGFAPSNILTPYKASPCNSLNSYPVDDDLISLSSFDSGEAIVISGNDGRVSYHAGGSGVE</sequence>
<dbReference type="CDD" id="cd00174">
    <property type="entry name" value="SH3"/>
    <property type="match status" value="1"/>
</dbReference>
<dbReference type="SMART" id="SM00326">
    <property type="entry name" value="SH3"/>
    <property type="match status" value="3"/>
</dbReference>
<keyword evidence="2" id="KW-0344">Guanine-nucleotide releasing factor</keyword>
<dbReference type="InterPro" id="IPR035899">
    <property type="entry name" value="DBL_dom_sf"/>
</dbReference>
<feature type="region of interest" description="Disordered" evidence="5">
    <location>
        <begin position="527"/>
        <end position="580"/>
    </location>
</feature>
<dbReference type="Pfam" id="PF14604">
    <property type="entry name" value="SH3_9"/>
    <property type="match status" value="1"/>
</dbReference>
<dbReference type="SMART" id="SM00721">
    <property type="entry name" value="BAR"/>
    <property type="match status" value="1"/>
</dbReference>
<dbReference type="InterPro" id="IPR027267">
    <property type="entry name" value="AH/BAR_dom_sf"/>
</dbReference>
<feature type="compositionally biased region" description="Pro residues" evidence="5">
    <location>
        <begin position="533"/>
        <end position="544"/>
    </location>
</feature>
<reference evidence="9 10" key="1">
    <citation type="submission" date="2024-04" db="EMBL/GenBank/DDBJ databases">
        <authorList>
            <consortium name="Genoscope - CEA"/>
            <person name="William W."/>
        </authorList>
    </citation>
    <scope>NUCLEOTIDE SEQUENCE [LARGE SCALE GENOMIC DNA]</scope>
</reference>
<dbReference type="PROSITE" id="PS50010">
    <property type="entry name" value="DH_2"/>
    <property type="match status" value="1"/>
</dbReference>
<feature type="region of interest" description="Disordered" evidence="5">
    <location>
        <begin position="1"/>
        <end position="21"/>
    </location>
</feature>
<dbReference type="Gene3D" id="2.30.30.40">
    <property type="entry name" value="SH3 Domains"/>
    <property type="match status" value="3"/>
</dbReference>
<feature type="domain" description="SH3" evidence="6">
    <location>
        <begin position="24"/>
        <end position="83"/>
    </location>
</feature>
<dbReference type="Pfam" id="PF00621">
    <property type="entry name" value="RhoGEF"/>
    <property type="match status" value="1"/>
</dbReference>
<dbReference type="InterPro" id="IPR001452">
    <property type="entry name" value="SH3_domain"/>
</dbReference>
<feature type="region of interest" description="Disordered" evidence="5">
    <location>
        <begin position="687"/>
        <end position="710"/>
    </location>
</feature>
<evidence type="ECO:0000259" key="7">
    <source>
        <dbReference type="PROSITE" id="PS50010"/>
    </source>
</evidence>
<organism evidence="9 10">
    <name type="scientific">Lymnaea stagnalis</name>
    <name type="common">Great pond snail</name>
    <name type="synonym">Helix stagnalis</name>
    <dbReference type="NCBI Taxonomy" id="6523"/>
    <lineage>
        <taxon>Eukaryota</taxon>
        <taxon>Metazoa</taxon>
        <taxon>Spiralia</taxon>
        <taxon>Lophotrochozoa</taxon>
        <taxon>Mollusca</taxon>
        <taxon>Gastropoda</taxon>
        <taxon>Heterobranchia</taxon>
        <taxon>Euthyneura</taxon>
        <taxon>Panpulmonata</taxon>
        <taxon>Hygrophila</taxon>
        <taxon>Lymnaeoidea</taxon>
        <taxon>Lymnaeidae</taxon>
        <taxon>Lymnaea</taxon>
    </lineage>
</organism>
<dbReference type="SUPFAM" id="SSF50044">
    <property type="entry name" value="SH3-domain"/>
    <property type="match status" value="3"/>
</dbReference>
<dbReference type="EMBL" id="CAXITT010000051">
    <property type="protein sequence ID" value="CAL1529614.1"/>
    <property type="molecule type" value="Genomic_DNA"/>
</dbReference>
<comment type="caution">
    <text evidence="9">The sequence shown here is derived from an EMBL/GenBank/DDBJ whole genome shotgun (WGS) entry which is preliminary data.</text>
</comment>
<feature type="compositionally biased region" description="Polar residues" evidence="5">
    <location>
        <begin position="466"/>
        <end position="487"/>
    </location>
</feature>
<name>A0AAV2HAV7_LYMST</name>
<evidence type="ECO:0000313" key="10">
    <source>
        <dbReference type="Proteomes" id="UP001497497"/>
    </source>
</evidence>
<dbReference type="InterPro" id="IPR004148">
    <property type="entry name" value="BAR_dom"/>
</dbReference>
<dbReference type="PROSITE" id="PS51021">
    <property type="entry name" value="BAR"/>
    <property type="match status" value="1"/>
</dbReference>
<feature type="compositionally biased region" description="Polar residues" evidence="5">
    <location>
        <begin position="1"/>
        <end position="17"/>
    </location>
</feature>
<dbReference type="SMART" id="SM00325">
    <property type="entry name" value="RhoGEF"/>
    <property type="match status" value="1"/>
</dbReference>
<dbReference type="InterPro" id="IPR051492">
    <property type="entry name" value="Dynamin-Rho_GEF"/>
</dbReference>
<dbReference type="Gene3D" id="1.20.900.10">
    <property type="entry name" value="Dbl homology (DH) domain"/>
    <property type="match status" value="1"/>
</dbReference>
<evidence type="ECO:0000259" key="8">
    <source>
        <dbReference type="PROSITE" id="PS51021"/>
    </source>
</evidence>
<feature type="compositionally biased region" description="Pro residues" evidence="5">
    <location>
        <begin position="563"/>
        <end position="580"/>
    </location>
</feature>
<feature type="coiled-coil region" evidence="4">
    <location>
        <begin position="754"/>
        <end position="786"/>
    </location>
</feature>
<dbReference type="PANTHER" id="PTHR22834:SF20">
    <property type="entry name" value="SH3 DOMAIN-CONTAINING PROTEIN"/>
    <property type="match status" value="1"/>
</dbReference>
<gene>
    <name evidence="9" type="ORF">GSLYS_00003769001</name>
</gene>
<dbReference type="GO" id="GO:0005737">
    <property type="term" value="C:cytoplasm"/>
    <property type="evidence" value="ECO:0007669"/>
    <property type="project" value="InterPro"/>
</dbReference>
<feature type="compositionally biased region" description="Pro residues" evidence="5">
    <location>
        <begin position="329"/>
        <end position="346"/>
    </location>
</feature>
<feature type="region of interest" description="Disordered" evidence="5">
    <location>
        <begin position="595"/>
        <end position="643"/>
    </location>
</feature>
<keyword evidence="10" id="KW-1185">Reference proteome</keyword>
<evidence type="ECO:0000313" key="9">
    <source>
        <dbReference type="EMBL" id="CAL1529614.1"/>
    </source>
</evidence>
<evidence type="ECO:0008006" key="11">
    <source>
        <dbReference type="Google" id="ProtNLM"/>
    </source>
</evidence>
<dbReference type="SUPFAM" id="SSF103657">
    <property type="entry name" value="BAR/IMD domain-like"/>
    <property type="match status" value="1"/>
</dbReference>
<dbReference type="InterPro" id="IPR000219">
    <property type="entry name" value="DH_dom"/>
</dbReference>
<dbReference type="PROSITE" id="PS50002">
    <property type="entry name" value="SH3"/>
    <property type="match status" value="3"/>
</dbReference>
<evidence type="ECO:0000256" key="1">
    <source>
        <dbReference type="ARBA" id="ARBA00022443"/>
    </source>
</evidence>
<dbReference type="PANTHER" id="PTHR22834">
    <property type="entry name" value="NUCLEAR FUSION PROTEIN FUS2"/>
    <property type="match status" value="1"/>
</dbReference>
<feature type="domain" description="SH3" evidence="6">
    <location>
        <begin position="186"/>
        <end position="246"/>
    </location>
</feature>
<dbReference type="Proteomes" id="UP001497497">
    <property type="component" value="Unassembled WGS sequence"/>
</dbReference>
<keyword evidence="4" id="KW-0175">Coiled coil</keyword>
<feature type="region of interest" description="Disordered" evidence="5">
    <location>
        <begin position="420"/>
        <end position="501"/>
    </location>
</feature>
<evidence type="ECO:0000256" key="5">
    <source>
        <dbReference type="SAM" id="MobiDB-lite"/>
    </source>
</evidence>
<evidence type="ECO:0000259" key="6">
    <source>
        <dbReference type="PROSITE" id="PS50002"/>
    </source>
</evidence>
<feature type="domain" description="BAR" evidence="8">
    <location>
        <begin position="1010"/>
        <end position="1228"/>
    </location>
</feature>
<feature type="region of interest" description="Disordered" evidence="5">
    <location>
        <begin position="326"/>
        <end position="346"/>
    </location>
</feature>
<dbReference type="GO" id="GO:0005085">
    <property type="term" value="F:guanyl-nucleotide exchange factor activity"/>
    <property type="evidence" value="ECO:0007669"/>
    <property type="project" value="UniProtKB-KW"/>
</dbReference>
<protein>
    <recommendedName>
        <fullName evidence="11">Dynamin-binding protein</fullName>
    </recommendedName>
</protein>
<dbReference type="Pfam" id="PF07653">
    <property type="entry name" value="SH3_2"/>
    <property type="match status" value="1"/>
</dbReference>
<dbReference type="Gene3D" id="1.20.1270.60">
    <property type="entry name" value="Arfaptin homology (AH) domain/BAR domain"/>
    <property type="match status" value="1"/>
</dbReference>
<proteinExistence type="predicted"/>
<dbReference type="Pfam" id="PF03114">
    <property type="entry name" value="BAR"/>
    <property type="match status" value="1"/>
</dbReference>
<accession>A0AAV2HAV7</accession>
<evidence type="ECO:0000256" key="2">
    <source>
        <dbReference type="ARBA" id="ARBA00022658"/>
    </source>
</evidence>
<dbReference type="SUPFAM" id="SSF48065">
    <property type="entry name" value="DBL homology domain (DH-domain)"/>
    <property type="match status" value="1"/>
</dbReference>
<evidence type="ECO:0000256" key="4">
    <source>
        <dbReference type="SAM" id="Coils"/>
    </source>
</evidence>